<sequence length="253" mass="29772">MFSVSSPCHKLLFLCVPSRSKKYYPGWRDPFSLTDYDNLSRGYPSVMDQWEAEWSSTKAVPCELKAFDINRFPHHLIARNRRIHLPVKYDHEQRPAYQRRLFGIYGLSSGVNPCELFDSYEYLAREREIKKRLEPDIEEFKQRRIEANAAKAKVEKERIRKITENLERLPEILEKYRANQEKKAQAAQVQEEKRRQLLEEASSGSIRLLRRPPRSEVPETGRREARGGEISKKGFKEEVAARPFDCRNSICIK</sequence>
<protein>
    <recommendedName>
        <fullName evidence="11">Large ribosomal subunit protein mL64</fullName>
    </recommendedName>
    <alternativeName>
        <fullName evidence="10">39S ribosomal protein L59, mitochondrial</fullName>
    </alternativeName>
    <alternativeName>
        <fullName evidence="12">Growth arrest and DNA damage-inducible proteins-interacting protein 1</fullName>
    </alternativeName>
</protein>
<dbReference type="InterPro" id="IPR018472">
    <property type="entry name" value="Ribosomal_mL64"/>
</dbReference>
<gene>
    <name evidence="16" type="ORF">EgrG_000174600</name>
</gene>
<reference evidence="16" key="2">
    <citation type="submission" date="2014-06" db="EMBL/GenBank/DDBJ databases">
        <authorList>
            <person name="Aslett M."/>
        </authorList>
    </citation>
    <scope>NUCLEOTIDE SEQUENCE</scope>
</reference>
<feature type="compositionally biased region" description="Basic and acidic residues" evidence="15">
    <location>
        <begin position="213"/>
        <end position="234"/>
    </location>
</feature>
<organism evidence="16">
    <name type="scientific">Echinococcus granulosus</name>
    <name type="common">Hydatid tapeworm</name>
    <dbReference type="NCBI Taxonomy" id="6210"/>
    <lineage>
        <taxon>Eukaryota</taxon>
        <taxon>Metazoa</taxon>
        <taxon>Spiralia</taxon>
        <taxon>Lophotrochozoa</taxon>
        <taxon>Platyhelminthes</taxon>
        <taxon>Cestoda</taxon>
        <taxon>Eucestoda</taxon>
        <taxon>Cyclophyllidea</taxon>
        <taxon>Taeniidae</taxon>
        <taxon>Echinococcus</taxon>
        <taxon>Echinococcus granulosus group</taxon>
    </lineage>
</organism>
<keyword evidence="9" id="KW-0131">Cell cycle</keyword>
<dbReference type="Pfam" id="PF10147">
    <property type="entry name" value="CR6_interact"/>
    <property type="match status" value="1"/>
</dbReference>
<accession>A0A068WUJ1</accession>
<evidence type="ECO:0000256" key="10">
    <source>
        <dbReference type="ARBA" id="ARBA00030700"/>
    </source>
</evidence>
<evidence type="ECO:0000256" key="4">
    <source>
        <dbReference type="ARBA" id="ARBA00022980"/>
    </source>
</evidence>
<evidence type="ECO:0000256" key="12">
    <source>
        <dbReference type="ARBA" id="ARBA00035485"/>
    </source>
</evidence>
<dbReference type="Proteomes" id="UP000492820">
    <property type="component" value="Unassembled WGS sequence"/>
</dbReference>
<comment type="similarity">
    <text evidence="3">Belongs to the mitochondrion-specific ribosomal protein mL64 family.</text>
</comment>
<feature type="region of interest" description="Disordered" evidence="15">
    <location>
        <begin position="209"/>
        <end position="234"/>
    </location>
</feature>
<dbReference type="InterPro" id="IPR043035">
    <property type="entry name" value="Ribosomal_mL64_sf"/>
</dbReference>
<dbReference type="AlphaFoldDB" id="A0A068WUJ1"/>
<dbReference type="GO" id="GO:0005634">
    <property type="term" value="C:nucleus"/>
    <property type="evidence" value="ECO:0007669"/>
    <property type="project" value="UniProtKB-SubCell"/>
</dbReference>
<dbReference type="GO" id="GO:0005739">
    <property type="term" value="C:mitochondrion"/>
    <property type="evidence" value="ECO:0007669"/>
    <property type="project" value="UniProtKB-SubCell"/>
</dbReference>
<keyword evidence="4" id="KW-0689">Ribosomal protein</keyword>
<keyword evidence="8" id="KW-0687">Ribonucleoprotein</keyword>
<evidence type="ECO:0000256" key="6">
    <source>
        <dbReference type="ARBA" id="ARBA00023128"/>
    </source>
</evidence>
<evidence type="ECO:0000256" key="13">
    <source>
        <dbReference type="ARBA" id="ARBA00060144"/>
    </source>
</evidence>
<dbReference type="Gene3D" id="6.10.280.120">
    <property type="entry name" value="Growth arrest and DNA-damage-inducible proteins-interacting protein 1"/>
    <property type="match status" value="1"/>
</dbReference>
<evidence type="ECO:0000256" key="14">
    <source>
        <dbReference type="SAM" id="Coils"/>
    </source>
</evidence>
<dbReference type="EMBL" id="LK028583">
    <property type="protein sequence ID" value="CDS21343.1"/>
    <property type="molecule type" value="Genomic_DNA"/>
</dbReference>
<dbReference type="OrthoDB" id="6247992at2759"/>
<name>A0A068WUJ1_ECHGR</name>
<comment type="function">
    <text evidence="13">Acts as a negative regulator of G1 to S cell cycle phase progression by inhibiting cyclin-dependent kinases. Inhibitory effects are additive with GADD45 proteins but also occur in the absence of GADD45 proteins. Acts as a repressor of the orphan nuclear receptor NR4A1 by inhibiting AB domain-mediated transcriptional activity. May be involved in the hormone-mediated regulation of NR4A1 transcriptional activity. May play a role in mitochondrial protein synthesis.</text>
</comment>
<keyword evidence="6" id="KW-0496">Mitochondrion</keyword>
<evidence type="ECO:0000256" key="11">
    <source>
        <dbReference type="ARBA" id="ARBA00035184"/>
    </source>
</evidence>
<evidence type="ECO:0000313" key="17">
    <source>
        <dbReference type="Proteomes" id="UP000492820"/>
    </source>
</evidence>
<dbReference type="WBParaSite" id="EgrG_000174600">
    <property type="protein sequence ID" value="EgrG_000174600"/>
    <property type="gene ID" value="EgrG_000174600"/>
</dbReference>
<evidence type="ECO:0000256" key="8">
    <source>
        <dbReference type="ARBA" id="ARBA00023274"/>
    </source>
</evidence>
<evidence type="ECO:0000256" key="5">
    <source>
        <dbReference type="ARBA" id="ARBA00023054"/>
    </source>
</evidence>
<reference evidence="16 17" key="1">
    <citation type="journal article" date="2013" name="Nature">
        <title>The genomes of four tapeworm species reveal adaptations to parasitism.</title>
        <authorList>
            <person name="Tsai I.J."/>
            <person name="Zarowiecki M."/>
            <person name="Holroyd N."/>
            <person name="Garciarrubio A."/>
            <person name="Sanchez-Flores A."/>
            <person name="Brooks K.L."/>
            <person name="Tracey A."/>
            <person name="Bobes R.J."/>
            <person name="Fragoso G."/>
            <person name="Sciutto E."/>
            <person name="Aslett M."/>
            <person name="Beasley H."/>
            <person name="Bennett H.M."/>
            <person name="Cai J."/>
            <person name="Camicia F."/>
            <person name="Clark R."/>
            <person name="Cucher M."/>
            <person name="De Silva N."/>
            <person name="Day T.A."/>
            <person name="Deplazes P."/>
            <person name="Estrada K."/>
            <person name="Fernandez C."/>
            <person name="Holland P.W."/>
            <person name="Hou J."/>
            <person name="Hu S."/>
            <person name="Huckvale T."/>
            <person name="Hung S.S."/>
            <person name="Kamenetzky L."/>
            <person name="Keane J.A."/>
            <person name="Kiss F."/>
            <person name="Koziol U."/>
            <person name="Lambert O."/>
            <person name="Liu K."/>
            <person name="Luo X."/>
            <person name="Luo Y."/>
            <person name="Macchiaroli N."/>
            <person name="Nichol S."/>
            <person name="Paps J."/>
            <person name="Parkinson J."/>
            <person name="Pouchkina-Stantcheva N."/>
            <person name="Riddiford N."/>
            <person name="Rosenzvit M."/>
            <person name="Salinas G."/>
            <person name="Wasmuth J.D."/>
            <person name="Zamanian M."/>
            <person name="Zheng Y."/>
            <person name="Cai X."/>
            <person name="Soberon X."/>
            <person name="Olson P.D."/>
            <person name="Laclette J.P."/>
            <person name="Brehm K."/>
            <person name="Berriman M."/>
            <person name="Garciarrubio A."/>
            <person name="Bobes R.J."/>
            <person name="Fragoso G."/>
            <person name="Sanchez-Flores A."/>
            <person name="Estrada K."/>
            <person name="Cevallos M.A."/>
            <person name="Morett E."/>
            <person name="Gonzalez V."/>
            <person name="Portillo T."/>
            <person name="Ochoa-Leyva A."/>
            <person name="Jose M.V."/>
            <person name="Sciutto E."/>
            <person name="Landa A."/>
            <person name="Jimenez L."/>
            <person name="Valdes V."/>
            <person name="Carrero J.C."/>
            <person name="Larralde C."/>
            <person name="Morales-Montor J."/>
            <person name="Limon-Lason J."/>
            <person name="Soberon X."/>
            <person name="Laclette J.P."/>
        </authorList>
    </citation>
    <scope>NUCLEOTIDE SEQUENCE [LARGE SCALE GENOMIC DNA]</scope>
</reference>
<proteinExistence type="inferred from homology"/>
<evidence type="ECO:0000313" key="16">
    <source>
        <dbReference type="EMBL" id="CDS21343.1"/>
    </source>
</evidence>
<evidence type="ECO:0000313" key="18">
    <source>
        <dbReference type="WBParaSite" id="EgrG_000174600"/>
    </source>
</evidence>
<feature type="coiled-coil region" evidence="14">
    <location>
        <begin position="137"/>
        <end position="199"/>
    </location>
</feature>
<comment type="subcellular location">
    <subcellularLocation>
        <location evidence="2">Mitochondrion</location>
    </subcellularLocation>
    <subcellularLocation>
        <location evidence="1">Nucleus</location>
    </subcellularLocation>
</comment>
<dbReference type="PANTHER" id="PTHR31761:SF1">
    <property type="entry name" value="LARGE RIBOSOMAL SUBUNIT PROTEIN ML64"/>
    <property type="match status" value="1"/>
</dbReference>
<keyword evidence="7" id="KW-0539">Nucleus</keyword>
<reference evidence="18" key="3">
    <citation type="submission" date="2020-10" db="UniProtKB">
        <authorList>
            <consortium name="WormBaseParasite"/>
        </authorList>
    </citation>
    <scope>IDENTIFICATION</scope>
</reference>
<evidence type="ECO:0000256" key="2">
    <source>
        <dbReference type="ARBA" id="ARBA00004173"/>
    </source>
</evidence>
<evidence type="ECO:0000256" key="7">
    <source>
        <dbReference type="ARBA" id="ARBA00023242"/>
    </source>
</evidence>
<keyword evidence="5 14" id="KW-0175">Coiled coil</keyword>
<dbReference type="GO" id="GO:1990904">
    <property type="term" value="C:ribonucleoprotein complex"/>
    <property type="evidence" value="ECO:0007669"/>
    <property type="project" value="UniProtKB-KW"/>
</dbReference>
<evidence type="ECO:0000256" key="15">
    <source>
        <dbReference type="SAM" id="MobiDB-lite"/>
    </source>
</evidence>
<evidence type="ECO:0000256" key="9">
    <source>
        <dbReference type="ARBA" id="ARBA00023306"/>
    </source>
</evidence>
<dbReference type="GO" id="GO:0005840">
    <property type="term" value="C:ribosome"/>
    <property type="evidence" value="ECO:0007669"/>
    <property type="project" value="UniProtKB-KW"/>
</dbReference>
<evidence type="ECO:0000256" key="3">
    <source>
        <dbReference type="ARBA" id="ARBA00005421"/>
    </source>
</evidence>
<dbReference type="PANTHER" id="PTHR31761">
    <property type="entry name" value="GROWTH ARREST AND DNA DAMAGE-INDUCIBLE PROTEINS-INTERACTING PROTEIN 1 GADD45GIP1"/>
    <property type="match status" value="1"/>
</dbReference>
<evidence type="ECO:0000256" key="1">
    <source>
        <dbReference type="ARBA" id="ARBA00004123"/>
    </source>
</evidence>